<gene>
    <name evidence="2" type="ORF">SAMN04488529_105150</name>
</gene>
<feature type="transmembrane region" description="Helical" evidence="1">
    <location>
        <begin position="6"/>
        <end position="27"/>
    </location>
</feature>
<dbReference type="AlphaFoldDB" id="A0A1H0SQA9"/>
<evidence type="ECO:0000256" key="1">
    <source>
        <dbReference type="SAM" id="Phobius"/>
    </source>
</evidence>
<sequence>MEHFISYLFILLGVIYFILAILSNHTLTKKTLRTTFIDKNKYLTSMNILFLVTGAIYIILGLFPIFKLLSTQLATTFFSCILTSYLIIMLNIQKKYGPSKEN</sequence>
<name>A0A1H0SQA9_9CLOT</name>
<proteinExistence type="predicted"/>
<dbReference type="Proteomes" id="UP000198597">
    <property type="component" value="Unassembled WGS sequence"/>
</dbReference>
<keyword evidence="1" id="KW-0472">Membrane</keyword>
<dbReference type="EMBL" id="FNJM01000005">
    <property type="protein sequence ID" value="SDP43418.1"/>
    <property type="molecule type" value="Genomic_DNA"/>
</dbReference>
<evidence type="ECO:0008006" key="4">
    <source>
        <dbReference type="Google" id="ProtNLM"/>
    </source>
</evidence>
<keyword evidence="3" id="KW-1185">Reference proteome</keyword>
<keyword evidence="1" id="KW-1133">Transmembrane helix</keyword>
<evidence type="ECO:0000313" key="3">
    <source>
        <dbReference type="Proteomes" id="UP000198597"/>
    </source>
</evidence>
<protein>
    <recommendedName>
        <fullName evidence="4">DUF3784 domain-containing protein</fullName>
    </recommendedName>
</protein>
<keyword evidence="1" id="KW-0812">Transmembrane</keyword>
<accession>A0A1H0SQA9</accession>
<evidence type="ECO:0000313" key="2">
    <source>
        <dbReference type="EMBL" id="SDP43418.1"/>
    </source>
</evidence>
<feature type="transmembrane region" description="Helical" evidence="1">
    <location>
        <begin position="48"/>
        <end position="66"/>
    </location>
</feature>
<reference evidence="2 3" key="1">
    <citation type="submission" date="2016-10" db="EMBL/GenBank/DDBJ databases">
        <authorList>
            <person name="de Groot N.N."/>
        </authorList>
    </citation>
    <scope>NUCLEOTIDE SEQUENCE [LARGE SCALE GENOMIC DNA]</scope>
    <source>
        <strain evidence="2 3">DSM 12272</strain>
    </source>
</reference>
<organism evidence="2 3">
    <name type="scientific">Clostridium gasigenes</name>
    <dbReference type="NCBI Taxonomy" id="94869"/>
    <lineage>
        <taxon>Bacteria</taxon>
        <taxon>Bacillati</taxon>
        <taxon>Bacillota</taxon>
        <taxon>Clostridia</taxon>
        <taxon>Eubacteriales</taxon>
        <taxon>Clostridiaceae</taxon>
        <taxon>Clostridium</taxon>
    </lineage>
</organism>
<dbReference type="STRING" id="94869.SAMN04488529_105150"/>
<feature type="transmembrane region" description="Helical" evidence="1">
    <location>
        <begin position="72"/>
        <end position="92"/>
    </location>
</feature>